<dbReference type="PROSITE" id="PS01268">
    <property type="entry name" value="UPF0024"/>
    <property type="match status" value="1"/>
</dbReference>
<dbReference type="VEuPathDB" id="FungiDB:PV07_02649"/>
<dbReference type="Gene3D" id="3.30.2350.20">
    <property type="entry name" value="TruD, catalytic domain"/>
    <property type="match status" value="2"/>
</dbReference>
<feature type="compositionally biased region" description="Low complexity" evidence="4">
    <location>
        <begin position="753"/>
        <end position="765"/>
    </location>
</feature>
<gene>
    <name evidence="6" type="ORF">PV07_02649</name>
</gene>
<feature type="region of interest" description="Disordered" evidence="4">
    <location>
        <begin position="138"/>
        <end position="177"/>
    </location>
</feature>
<dbReference type="PROSITE" id="PS50984">
    <property type="entry name" value="TRUD"/>
    <property type="match status" value="1"/>
</dbReference>
<dbReference type="Pfam" id="PF01142">
    <property type="entry name" value="TruD"/>
    <property type="match status" value="1"/>
</dbReference>
<sequence length="824" mass="90374">MEGPDSDFRPPKRVKLDAVQTDGACDNDDSSKALSPRPAGVLPTVTKSLVMDDSAKEREVGITAFVDGSRSVFRGILKKRYTDFLVNEILPGGTVLHLRSMSAKGLQSNALHSIGLEGTAQGASEHVGHGTTALEPSLEPSVAEHETSQATEATADAGASDAPQEDGSGAQNPEVSDNDRAKLVEYFSEETVVQIISLFESILRNPGKKSREYSTVRTPFTSDRSIRSKIHQDIRRIFHSKIDSTTDNEGILVLTATPPSANSNRNRGWSKPNEKSSRPGKLSWLERGGEYVHFTLYKENKDTLEVISYLTKQLKTNNKTCQFAGTKDRRAVTVQRVSAYRVEAERLAALNRSLRYAAVGDFEYQKHGLELGDLAGNEFVVTLRDCHLVELGAEQSTAARKAALQSYLSQALRQLHEYGFLNYYGLQRFGTFATRTDVVGLKVLKGDFEGACDAILEFSPVALNSSKSQESGVLVGQDDRSRAEGINIWRTTGRINDALDKVPRKFSAETALIRHLGKRPQDYLGALLGIQRNLRLMYVHAYQSFVWNLAVGERWRLFGGKVVEGDLVLVHEHKDKQTDEGPQKQTVDADGEIVIEPSGDDRAYDADDMFERARALTAAEAESGQYSIFDIVLPLPGFDVVYPANASGEWYKTFMASEAGGELDPYNMRRRQKDFSLSGSYRKVVARIGAVFEVGVHEYGDSEGDRQFVETDMERIKREKANAAQAPIEAAANEDSSSKDLIGTAQRQQSPLDEANANATANANGDGDGDGNGSDAERANVPQRTKLAAVLKFQLGSSQYATMALRELSKGGIQAYKAEFTGGR</sequence>
<dbReference type="SUPFAM" id="SSF55120">
    <property type="entry name" value="Pseudouridine synthase"/>
    <property type="match status" value="1"/>
</dbReference>
<evidence type="ECO:0000256" key="4">
    <source>
        <dbReference type="SAM" id="MobiDB-lite"/>
    </source>
</evidence>
<name>A0A0D2B093_9EURO</name>
<keyword evidence="3" id="KW-0413">Isomerase</keyword>
<dbReference type="GO" id="GO:0003723">
    <property type="term" value="F:RNA binding"/>
    <property type="evidence" value="ECO:0007669"/>
    <property type="project" value="InterPro"/>
</dbReference>
<comment type="similarity">
    <text evidence="1">Belongs to the pseudouridine synthase TruD family.</text>
</comment>
<evidence type="ECO:0000313" key="7">
    <source>
        <dbReference type="Proteomes" id="UP000054466"/>
    </source>
</evidence>
<dbReference type="InterPro" id="IPR042214">
    <property type="entry name" value="TruD_catalytic"/>
</dbReference>
<dbReference type="PANTHER" id="PTHR13326">
    <property type="entry name" value="TRNA PSEUDOURIDINE SYNTHASE D"/>
    <property type="match status" value="1"/>
</dbReference>
<reference evidence="6 7" key="1">
    <citation type="submission" date="2015-01" db="EMBL/GenBank/DDBJ databases">
        <title>The Genome Sequence of Cladophialophora immunda CBS83496.</title>
        <authorList>
            <consortium name="The Broad Institute Genomics Platform"/>
            <person name="Cuomo C."/>
            <person name="de Hoog S."/>
            <person name="Gorbushina A."/>
            <person name="Stielow B."/>
            <person name="Teixiera M."/>
            <person name="Abouelleil A."/>
            <person name="Chapman S.B."/>
            <person name="Priest M."/>
            <person name="Young S.K."/>
            <person name="Wortman J."/>
            <person name="Nusbaum C."/>
            <person name="Birren B."/>
        </authorList>
    </citation>
    <scope>NUCLEOTIDE SEQUENCE [LARGE SCALE GENOMIC DNA]</scope>
    <source>
        <strain evidence="6 7">CBS 83496</strain>
    </source>
</reference>
<evidence type="ECO:0000256" key="2">
    <source>
        <dbReference type="ARBA" id="ARBA00022694"/>
    </source>
</evidence>
<dbReference type="CDD" id="cd02576">
    <property type="entry name" value="PseudoU_synth_ScPUS7"/>
    <property type="match status" value="1"/>
</dbReference>
<dbReference type="GO" id="GO:0008033">
    <property type="term" value="P:tRNA processing"/>
    <property type="evidence" value="ECO:0007669"/>
    <property type="project" value="UniProtKB-KW"/>
</dbReference>
<dbReference type="GO" id="GO:0009982">
    <property type="term" value="F:pseudouridine synthase activity"/>
    <property type="evidence" value="ECO:0007669"/>
    <property type="project" value="InterPro"/>
</dbReference>
<proteinExistence type="inferred from homology"/>
<protein>
    <recommendedName>
        <fullName evidence="5">TRUD domain-containing protein</fullName>
    </recommendedName>
</protein>
<dbReference type="PANTHER" id="PTHR13326:SF21">
    <property type="entry name" value="PSEUDOURIDYLATE SYNTHASE PUS7L"/>
    <property type="match status" value="1"/>
</dbReference>
<feature type="region of interest" description="Disordered" evidence="4">
    <location>
        <begin position="256"/>
        <end position="280"/>
    </location>
</feature>
<dbReference type="GO" id="GO:0001522">
    <property type="term" value="P:pseudouridine synthesis"/>
    <property type="evidence" value="ECO:0007669"/>
    <property type="project" value="InterPro"/>
</dbReference>
<dbReference type="NCBIfam" id="TIGR00094">
    <property type="entry name" value="tRNA_TruD_broad"/>
    <property type="match status" value="1"/>
</dbReference>
<feature type="region of interest" description="Disordered" evidence="4">
    <location>
        <begin position="1"/>
        <end position="39"/>
    </location>
</feature>
<dbReference type="EMBL" id="KN847041">
    <property type="protein sequence ID" value="KIW30962.1"/>
    <property type="molecule type" value="Genomic_DNA"/>
</dbReference>
<keyword evidence="7" id="KW-1185">Reference proteome</keyword>
<dbReference type="OrthoDB" id="447290at2759"/>
<organism evidence="6 7">
    <name type="scientific">Cladophialophora immunda</name>
    <dbReference type="NCBI Taxonomy" id="569365"/>
    <lineage>
        <taxon>Eukaryota</taxon>
        <taxon>Fungi</taxon>
        <taxon>Dikarya</taxon>
        <taxon>Ascomycota</taxon>
        <taxon>Pezizomycotina</taxon>
        <taxon>Eurotiomycetes</taxon>
        <taxon>Chaetothyriomycetidae</taxon>
        <taxon>Chaetothyriales</taxon>
        <taxon>Herpotrichiellaceae</taxon>
        <taxon>Cladophialophora</taxon>
    </lineage>
</organism>
<evidence type="ECO:0000256" key="3">
    <source>
        <dbReference type="ARBA" id="ARBA00023235"/>
    </source>
</evidence>
<dbReference type="PIRSF" id="PIRSF037016">
    <property type="entry name" value="Pseudouridin_synth_euk_prd"/>
    <property type="match status" value="1"/>
</dbReference>
<dbReference type="Proteomes" id="UP000054466">
    <property type="component" value="Unassembled WGS sequence"/>
</dbReference>
<keyword evidence="2" id="KW-0819">tRNA processing</keyword>
<evidence type="ECO:0000259" key="5">
    <source>
        <dbReference type="PROSITE" id="PS50984"/>
    </source>
</evidence>
<feature type="domain" description="TRUD" evidence="5">
    <location>
        <begin position="419"/>
        <end position="687"/>
    </location>
</feature>
<feature type="compositionally biased region" description="Basic and acidic residues" evidence="4">
    <location>
        <begin position="1"/>
        <end position="16"/>
    </location>
</feature>
<feature type="region of interest" description="Disordered" evidence="4">
    <location>
        <begin position="719"/>
        <end position="781"/>
    </location>
</feature>
<dbReference type="InterPro" id="IPR001656">
    <property type="entry name" value="PsdUridine_synth_TruD"/>
</dbReference>
<dbReference type="GeneID" id="27341843"/>
<evidence type="ECO:0000313" key="6">
    <source>
        <dbReference type="EMBL" id="KIW30962.1"/>
    </source>
</evidence>
<accession>A0A0D2B093</accession>
<dbReference type="GO" id="GO:0005634">
    <property type="term" value="C:nucleus"/>
    <property type="evidence" value="ECO:0007669"/>
    <property type="project" value="TreeGrafter"/>
</dbReference>
<dbReference type="RefSeq" id="XP_016251178.1">
    <property type="nucleotide sequence ID" value="XM_016389276.1"/>
</dbReference>
<dbReference type="InterPro" id="IPR011760">
    <property type="entry name" value="PsdUridine_synth_TruD_insert"/>
</dbReference>
<dbReference type="InterPro" id="IPR020103">
    <property type="entry name" value="PsdUridine_synth_cat_dom_sf"/>
</dbReference>
<dbReference type="STRING" id="569365.A0A0D2B093"/>
<dbReference type="InterPro" id="IPR020119">
    <property type="entry name" value="PsdUridine_synth_TruD_CS"/>
</dbReference>
<evidence type="ECO:0000256" key="1">
    <source>
        <dbReference type="ARBA" id="ARBA00007953"/>
    </source>
</evidence>
<dbReference type="AlphaFoldDB" id="A0A0D2B093"/>
<feature type="compositionally biased region" description="Low complexity" evidence="4">
    <location>
        <begin position="722"/>
        <end position="731"/>
    </location>
</feature>
<feature type="compositionally biased region" description="Polar residues" evidence="4">
    <location>
        <begin position="257"/>
        <end position="267"/>
    </location>
</feature>